<evidence type="ECO:0000313" key="5">
    <source>
        <dbReference type="Proteomes" id="UP000676506"/>
    </source>
</evidence>
<feature type="domain" description="Oligosaccharyl transferase STT3 N-terminal" evidence="2">
    <location>
        <begin position="30"/>
        <end position="265"/>
    </location>
</feature>
<feature type="transmembrane region" description="Helical" evidence="1">
    <location>
        <begin position="421"/>
        <end position="440"/>
    </location>
</feature>
<organism evidence="4 5">
    <name type="scientific">Chloracidobacterium validum</name>
    <dbReference type="NCBI Taxonomy" id="2821543"/>
    <lineage>
        <taxon>Bacteria</taxon>
        <taxon>Pseudomonadati</taxon>
        <taxon>Acidobacteriota</taxon>
        <taxon>Terriglobia</taxon>
        <taxon>Terriglobales</taxon>
        <taxon>Acidobacteriaceae</taxon>
        <taxon>Chloracidobacterium</taxon>
    </lineage>
</organism>
<feature type="transmembrane region" description="Helical" evidence="1">
    <location>
        <begin position="452"/>
        <end position="471"/>
    </location>
</feature>
<feature type="transmembrane region" description="Helical" evidence="1">
    <location>
        <begin position="307"/>
        <end position="325"/>
    </location>
</feature>
<dbReference type="Pfam" id="PF18079">
    <property type="entry name" value="AglB_L1"/>
    <property type="match status" value="1"/>
</dbReference>
<keyword evidence="1" id="KW-0812">Transmembrane</keyword>
<dbReference type="Pfam" id="PF02516">
    <property type="entry name" value="STT3"/>
    <property type="match status" value="1"/>
</dbReference>
<feature type="domain" description="Archaeal glycosylation protein B peripheral" evidence="3">
    <location>
        <begin position="659"/>
        <end position="745"/>
    </location>
</feature>
<reference evidence="4 5" key="1">
    <citation type="submission" date="2021-03" db="EMBL/GenBank/DDBJ databases">
        <title>Genomic and phenotypic characterization of Chloracidobacterium isolates provides evidence for multiple species.</title>
        <authorList>
            <person name="Saini M.K."/>
            <person name="Costas A.M.G."/>
            <person name="Tank M."/>
            <person name="Bryant D.A."/>
        </authorList>
    </citation>
    <scope>NUCLEOTIDE SEQUENCE [LARGE SCALE GENOMIC DNA]</scope>
    <source>
        <strain evidence="4 5">BV2-C</strain>
    </source>
</reference>
<dbReference type="EMBL" id="CP072648">
    <property type="protein sequence ID" value="QUW03241.1"/>
    <property type="molecule type" value="Genomic_DNA"/>
</dbReference>
<feature type="transmembrane region" description="Helical" evidence="1">
    <location>
        <begin position="246"/>
        <end position="266"/>
    </location>
</feature>
<feature type="transmembrane region" description="Helical" evidence="1">
    <location>
        <begin position="148"/>
        <end position="167"/>
    </location>
</feature>
<keyword evidence="1" id="KW-0472">Membrane</keyword>
<gene>
    <name evidence="4" type="ORF">J8C06_02030</name>
</gene>
<evidence type="ECO:0000259" key="2">
    <source>
        <dbReference type="Pfam" id="PF02516"/>
    </source>
</evidence>
<dbReference type="InterPro" id="IPR048307">
    <property type="entry name" value="STT3_N"/>
</dbReference>
<feature type="transmembrane region" description="Helical" evidence="1">
    <location>
        <begin position="21"/>
        <end position="43"/>
    </location>
</feature>
<feature type="transmembrane region" description="Helical" evidence="1">
    <location>
        <begin position="201"/>
        <end position="226"/>
    </location>
</feature>
<feature type="transmembrane region" description="Helical" evidence="1">
    <location>
        <begin position="278"/>
        <end position="301"/>
    </location>
</feature>
<sequence>MITASSPATATGATRLLRRPIVIGTLIYLLAFIVRLSNLGGVFTDVGIFPISTDSFYHLRRIHWAVTHGLEVPDFDHYVNFPDGANVNWPFGFDWLYAAAAQGSYALVHGSAQPDEGWITAVACLLTPLIGAFTPCLGYLVAARLAHAWAGIAAGFILIWLPALWVVCAVGYVDHHVFESLCVGLYLWAVARARPTWRHGVLAGSAMAVGLLCATIMPLLIGFHALVTATWWVTHRKEPATHQSHVRVSLCAWFTLLVWVAPFVATRIAEPHGVNPSLATAWVVALGAAGVTLAAVGWTAGFTRQNVWWGLAWLGLGLGVLPRVVLADVWRFARYGVMHLVAADPWLATIFESQPLLRSSFFDTTNNYTGFFWLLPVAWFSVASRAWLKPIHAASRLWVLLLFSITTTGLALLQLKFSGLFAVPFAVVVGLALAELPNRLARLPQVSPRLQLALPLALCIGMLAPTIHFTLGAPTYIVSPSGAFVDVEPTLRWLATHTPATSLRGDQPDDYAVLCDWTPGHWVIGVAGRPTVASPLGHTTPLRGGIRDAAAMFVLPPSEAFQLMDARRVRYVLVTPCSPKALARDAAWNPETSTSAPWEDWNERLKGSLYAHLVAKEGVPQGDTVLTQLRLVYESDFETEYPLFTQYHAAGKVFERVPGAVVTGRTKPGARIEIKTRIRTYFRREFDYRDEVQADEQGYFARRVPYAQQVSPTTTLAANAPYQIVTPDGIFTATATEADVQQGRALQLRRLDGE</sequence>
<keyword evidence="1" id="KW-1133">Transmembrane helix</keyword>
<feature type="transmembrane region" description="Helical" evidence="1">
    <location>
        <begin position="397"/>
        <end position="415"/>
    </location>
</feature>
<proteinExistence type="predicted"/>
<protein>
    <recommendedName>
        <fullName evidence="6">Archaeal glycosylation protein B peripheral domain-containing protein</fullName>
    </recommendedName>
</protein>
<accession>A0ABX8B9A0</accession>
<evidence type="ECO:0000313" key="4">
    <source>
        <dbReference type="EMBL" id="QUW03241.1"/>
    </source>
</evidence>
<dbReference type="Proteomes" id="UP000676506">
    <property type="component" value="Chromosome 1"/>
</dbReference>
<dbReference type="Gene3D" id="2.60.40.3390">
    <property type="match status" value="1"/>
</dbReference>
<keyword evidence="5" id="KW-1185">Reference proteome</keyword>
<evidence type="ECO:0000259" key="3">
    <source>
        <dbReference type="Pfam" id="PF18079"/>
    </source>
</evidence>
<dbReference type="Gene3D" id="3.40.50.12610">
    <property type="match status" value="1"/>
</dbReference>
<feature type="transmembrane region" description="Helical" evidence="1">
    <location>
        <begin position="118"/>
        <end position="141"/>
    </location>
</feature>
<dbReference type="RefSeq" id="WP_211429132.1">
    <property type="nucleotide sequence ID" value="NZ_CP072648.1"/>
</dbReference>
<evidence type="ECO:0000256" key="1">
    <source>
        <dbReference type="SAM" id="Phobius"/>
    </source>
</evidence>
<feature type="transmembrane region" description="Helical" evidence="1">
    <location>
        <begin position="371"/>
        <end position="388"/>
    </location>
</feature>
<evidence type="ECO:0008006" key="6">
    <source>
        <dbReference type="Google" id="ProtNLM"/>
    </source>
</evidence>
<name>A0ABX8B9A0_9BACT</name>
<dbReference type="InterPro" id="IPR041154">
    <property type="entry name" value="AglB_P1"/>
</dbReference>